<dbReference type="InterPro" id="IPR037185">
    <property type="entry name" value="EmrE-like"/>
</dbReference>
<comment type="caution">
    <text evidence="3">The sequence shown here is derived from an EMBL/GenBank/DDBJ whole genome shotgun (WGS) entry which is preliminary data.</text>
</comment>
<gene>
    <name evidence="3" type="ORF">BJF92_11865</name>
</gene>
<evidence type="ECO:0000313" key="4">
    <source>
        <dbReference type="Proteomes" id="UP000186143"/>
    </source>
</evidence>
<feature type="transmembrane region" description="Helical" evidence="1">
    <location>
        <begin position="100"/>
        <end position="119"/>
    </location>
</feature>
<feature type="transmembrane region" description="Helical" evidence="1">
    <location>
        <begin position="152"/>
        <end position="171"/>
    </location>
</feature>
<evidence type="ECO:0000259" key="2">
    <source>
        <dbReference type="Pfam" id="PF00892"/>
    </source>
</evidence>
<evidence type="ECO:0000256" key="1">
    <source>
        <dbReference type="SAM" id="Phobius"/>
    </source>
</evidence>
<keyword evidence="1" id="KW-1133">Transmembrane helix</keyword>
<dbReference type="PANTHER" id="PTHR22911">
    <property type="entry name" value="ACYL-MALONYL CONDENSING ENZYME-RELATED"/>
    <property type="match status" value="1"/>
</dbReference>
<feature type="transmembrane region" description="Helical" evidence="1">
    <location>
        <begin position="74"/>
        <end position="94"/>
    </location>
</feature>
<feature type="transmembrane region" description="Helical" evidence="1">
    <location>
        <begin position="41"/>
        <end position="62"/>
    </location>
</feature>
<dbReference type="AlphaFoldDB" id="A0A1Q9ANK2"/>
<protein>
    <recommendedName>
        <fullName evidence="2">EamA domain-containing protein</fullName>
    </recommendedName>
</protein>
<evidence type="ECO:0000313" key="3">
    <source>
        <dbReference type="EMBL" id="OLP56941.1"/>
    </source>
</evidence>
<dbReference type="Pfam" id="PF00892">
    <property type="entry name" value="EamA"/>
    <property type="match status" value="1"/>
</dbReference>
<dbReference type="SUPFAM" id="SSF103481">
    <property type="entry name" value="Multidrug resistance efflux transporter EmrE"/>
    <property type="match status" value="2"/>
</dbReference>
<dbReference type="PANTHER" id="PTHR22911:SF135">
    <property type="entry name" value="BLR4310 PROTEIN"/>
    <property type="match status" value="1"/>
</dbReference>
<organism evidence="3 4">
    <name type="scientific">Xaviernesmea rhizosphaerae</name>
    <dbReference type="NCBI Taxonomy" id="1672749"/>
    <lineage>
        <taxon>Bacteria</taxon>
        <taxon>Pseudomonadati</taxon>
        <taxon>Pseudomonadota</taxon>
        <taxon>Alphaproteobacteria</taxon>
        <taxon>Hyphomicrobiales</taxon>
        <taxon>Rhizobiaceae</taxon>
        <taxon>Rhizobium/Agrobacterium group</taxon>
        <taxon>Xaviernesmea</taxon>
    </lineage>
</organism>
<reference evidence="3 4" key="1">
    <citation type="submission" date="2016-09" db="EMBL/GenBank/DDBJ databases">
        <title>Rhizobium sp. nov., a novel species isolated from the rice rhizosphere.</title>
        <authorList>
            <person name="Zhao J."/>
            <person name="Zhang X."/>
        </authorList>
    </citation>
    <scope>NUCLEOTIDE SEQUENCE [LARGE SCALE GENOMIC DNA]</scope>
    <source>
        <strain evidence="3 4">MH17</strain>
    </source>
</reference>
<proteinExistence type="predicted"/>
<accession>A0A1Q9ANK2</accession>
<dbReference type="EMBL" id="MKIO01000021">
    <property type="protein sequence ID" value="OLP56941.1"/>
    <property type="molecule type" value="Genomic_DNA"/>
</dbReference>
<name>A0A1Q9ANK2_9HYPH</name>
<dbReference type="InterPro" id="IPR000620">
    <property type="entry name" value="EamA_dom"/>
</dbReference>
<keyword evidence="1" id="KW-0812">Transmembrane</keyword>
<sequence>MKAPSSDRRRGLAITGLGGLALSFDIPLMRSADGAFWPVLAARSLSMLVAALIIWLVLNRVLGRAQPLLPGRAGLLAALLYGLGSVFFVASLFHTASANVVFLLAFTSMFAALIAWIFLKERPAPATLVTMAVMLAGVALIVGGGFEGGHLTGDLMAVASALSIAGAITLGRASMRPMGLVPLVSAALPAGLALAMMGDGWAIQAPQWVLLDGFVLLPLAFFCLATGPRYLSAPEVGMFYLLETVLAPVWIWLIFAEAPTGRTLAGGAILILALFAHALWQMRHRQAAEAALR</sequence>
<feature type="transmembrane region" description="Helical" evidence="1">
    <location>
        <begin position="178"/>
        <end position="196"/>
    </location>
</feature>
<feature type="transmembrane region" description="Helical" evidence="1">
    <location>
        <begin position="237"/>
        <end position="255"/>
    </location>
</feature>
<dbReference type="RefSeq" id="WP_075633961.1">
    <property type="nucleotide sequence ID" value="NZ_MKIO01000021.1"/>
</dbReference>
<dbReference type="OrthoDB" id="9810239at2"/>
<dbReference type="GO" id="GO:0016020">
    <property type="term" value="C:membrane"/>
    <property type="evidence" value="ECO:0007669"/>
    <property type="project" value="InterPro"/>
</dbReference>
<dbReference type="STRING" id="1672749.BJF92_11865"/>
<keyword evidence="1" id="KW-0472">Membrane</keyword>
<feature type="transmembrane region" description="Helical" evidence="1">
    <location>
        <begin position="261"/>
        <end position="280"/>
    </location>
</feature>
<feature type="transmembrane region" description="Helical" evidence="1">
    <location>
        <begin position="208"/>
        <end position="225"/>
    </location>
</feature>
<feature type="domain" description="EamA" evidence="2">
    <location>
        <begin position="17"/>
        <end position="142"/>
    </location>
</feature>
<feature type="transmembrane region" description="Helical" evidence="1">
    <location>
        <begin position="126"/>
        <end position="146"/>
    </location>
</feature>
<dbReference type="Proteomes" id="UP000186143">
    <property type="component" value="Unassembled WGS sequence"/>
</dbReference>